<evidence type="ECO:0000313" key="2">
    <source>
        <dbReference type="EMBL" id="PRY66210.1"/>
    </source>
</evidence>
<evidence type="ECO:0000259" key="1">
    <source>
        <dbReference type="Pfam" id="PF13088"/>
    </source>
</evidence>
<organism evidence="2 3">
    <name type="scientific">Vreelandella songnenensis</name>
    <dbReference type="NCBI Taxonomy" id="1176243"/>
    <lineage>
        <taxon>Bacteria</taxon>
        <taxon>Pseudomonadati</taxon>
        <taxon>Pseudomonadota</taxon>
        <taxon>Gammaproteobacteria</taxon>
        <taxon>Oceanospirillales</taxon>
        <taxon>Halomonadaceae</taxon>
        <taxon>Vreelandella</taxon>
    </lineage>
</organism>
<dbReference type="PANTHER" id="PTHR43752:SF2">
    <property type="entry name" value="BNR_ASP-BOX REPEAT FAMILY PROTEIN"/>
    <property type="match status" value="1"/>
</dbReference>
<dbReference type="EMBL" id="PVTK01000001">
    <property type="protein sequence ID" value="PRY66210.1"/>
    <property type="molecule type" value="Genomic_DNA"/>
</dbReference>
<evidence type="ECO:0000313" key="3">
    <source>
        <dbReference type="Proteomes" id="UP000237647"/>
    </source>
</evidence>
<dbReference type="Proteomes" id="UP000237647">
    <property type="component" value="Unassembled WGS sequence"/>
</dbReference>
<sequence>MSTLTQDTLTGGLHTAAIDGSRLEAYLPTPCLQNHASFLHELPNGDLLCAWFGGTQEGVPDISIHISRLKKGNDQWSEPVKLSDDGTRSEQNPVLFTAPDGALWLLYTAQLSGHQNTAIVRYRISQDGGRQWSEPCALFDTPGIFIRQPPVFTRQGNWVLPVFVCRVAEGERWTGNDDISAVMVSEDSGTTWHQHDVPDSVGCVHMNIQPLKDGTYLALYRSRWADAIYSSRSEDALTWSAPKATELPNNNSSLQFTCLDNGHLALVYNHRRADLEGERRASLYDDIEDAEDHGELIDQASKHGKAAFWGAPRAPMTLALSTDGGHSWPIKRDLEIGDGYCMTNNSVEKKNREYSYPTIIQGQDGKLHIAFTYFRQRIKYVRVAVSWASA</sequence>
<dbReference type="RefSeq" id="WP_106373200.1">
    <property type="nucleotide sequence ID" value="NZ_PVTK01000001.1"/>
</dbReference>
<dbReference type="OrthoDB" id="41724at2"/>
<protein>
    <submittedName>
        <fullName evidence="2">Putative neuraminidase</fullName>
    </submittedName>
</protein>
<accession>A0A2T0V7Q5</accession>
<dbReference type="Pfam" id="PF13088">
    <property type="entry name" value="BNR_2"/>
    <property type="match status" value="1"/>
</dbReference>
<dbReference type="InterPro" id="IPR036278">
    <property type="entry name" value="Sialidase_sf"/>
</dbReference>
<reference evidence="2 3" key="1">
    <citation type="submission" date="2018-03" db="EMBL/GenBank/DDBJ databases">
        <title>Genomic Encyclopedia of Type Strains, Phase III (KMG-III): the genomes of soil and plant-associated and newly described type strains.</title>
        <authorList>
            <person name="Whitman W."/>
        </authorList>
    </citation>
    <scope>NUCLEOTIDE SEQUENCE [LARGE SCALE GENOMIC DNA]</scope>
    <source>
        <strain evidence="2 3">CGMCC 1.12152</strain>
    </source>
</reference>
<name>A0A2T0V7Q5_9GAMM</name>
<dbReference type="CDD" id="cd15482">
    <property type="entry name" value="Sialidase_non-viral"/>
    <property type="match status" value="1"/>
</dbReference>
<dbReference type="AlphaFoldDB" id="A0A2T0V7Q5"/>
<comment type="caution">
    <text evidence="2">The sequence shown here is derived from an EMBL/GenBank/DDBJ whole genome shotgun (WGS) entry which is preliminary data.</text>
</comment>
<proteinExistence type="predicted"/>
<keyword evidence="3" id="KW-1185">Reference proteome</keyword>
<dbReference type="SUPFAM" id="SSF50939">
    <property type="entry name" value="Sialidases"/>
    <property type="match status" value="1"/>
</dbReference>
<dbReference type="PANTHER" id="PTHR43752">
    <property type="entry name" value="BNR/ASP-BOX REPEAT FAMILY PROTEIN"/>
    <property type="match status" value="1"/>
</dbReference>
<feature type="domain" description="Sialidase" evidence="1">
    <location>
        <begin position="45"/>
        <end position="369"/>
    </location>
</feature>
<dbReference type="Gene3D" id="2.120.10.10">
    <property type="match status" value="1"/>
</dbReference>
<dbReference type="InterPro" id="IPR011040">
    <property type="entry name" value="Sialidase"/>
</dbReference>
<gene>
    <name evidence="2" type="ORF">B0H98_101188</name>
</gene>